<evidence type="ECO:0000313" key="2">
    <source>
        <dbReference type="Proteomes" id="UP000184330"/>
    </source>
</evidence>
<dbReference type="OrthoDB" id="3466519at2759"/>
<reference evidence="1 2" key="1">
    <citation type="submission" date="2016-03" db="EMBL/GenBank/DDBJ databases">
        <authorList>
            <person name="Ploux O."/>
        </authorList>
    </citation>
    <scope>NUCLEOTIDE SEQUENCE [LARGE SCALE GENOMIC DNA]</scope>
    <source>
        <strain evidence="1 2">UAMH 11012</strain>
    </source>
</reference>
<dbReference type="EMBL" id="FJOG01000009">
    <property type="protein sequence ID" value="CZR57189.1"/>
    <property type="molecule type" value="Genomic_DNA"/>
</dbReference>
<accession>A0A1L7WWN7</accession>
<protein>
    <submittedName>
        <fullName evidence="1">Uncharacterized protein</fullName>
    </submittedName>
</protein>
<keyword evidence="2" id="KW-1185">Reference proteome</keyword>
<dbReference type="Proteomes" id="UP000184330">
    <property type="component" value="Unassembled WGS sequence"/>
</dbReference>
<sequence length="362" mass="41173">MLPTDYMYIELDDLSDKDSSETLDKLRSIDLANLPVAKKGWNHLMEPGADSALVHPGLDVAQGRFVLVQDGLIKVFDRELLKRQGMTGEFVFFSSLPYELRAKVIKHTLSSRQIHAVEFVNPTGPGATYHIIGAERPMMCKVSKQAIKDLTDTGIYKPLFQLHYNNKKIFFSSRHDSLLLTSQFGAALAQGPFNIYSPRIPLPVVMRNMDDLMSIKSLHMDCQAFMTFLNWAADNIDGMPFLKEVHLHMTLVHPQFTRHSQESFQFECKPGQTRYLLVREFVRVHGSSAKYGRAAVHSFCASLDSSWYLFFSDLHGKLDHLLGLGHLVMPELVKLSFWCAPASAPLLSPRLEIRRWYSARDQ</sequence>
<gene>
    <name evidence="1" type="ORF">PAC_07078</name>
</gene>
<organism evidence="1 2">
    <name type="scientific">Phialocephala subalpina</name>
    <dbReference type="NCBI Taxonomy" id="576137"/>
    <lineage>
        <taxon>Eukaryota</taxon>
        <taxon>Fungi</taxon>
        <taxon>Dikarya</taxon>
        <taxon>Ascomycota</taxon>
        <taxon>Pezizomycotina</taxon>
        <taxon>Leotiomycetes</taxon>
        <taxon>Helotiales</taxon>
        <taxon>Mollisiaceae</taxon>
        <taxon>Phialocephala</taxon>
        <taxon>Phialocephala fortinii species complex</taxon>
    </lineage>
</organism>
<evidence type="ECO:0000313" key="1">
    <source>
        <dbReference type="EMBL" id="CZR57189.1"/>
    </source>
</evidence>
<proteinExistence type="predicted"/>
<dbReference type="AlphaFoldDB" id="A0A1L7WWN7"/>
<name>A0A1L7WWN7_9HELO</name>